<feature type="chain" id="PRO_5041207386" evidence="2">
    <location>
        <begin position="19"/>
        <end position="295"/>
    </location>
</feature>
<dbReference type="Proteomes" id="UP001175271">
    <property type="component" value="Unassembled WGS sequence"/>
</dbReference>
<dbReference type="AlphaFoldDB" id="A0AA39IN62"/>
<evidence type="ECO:0000313" key="4">
    <source>
        <dbReference type="Proteomes" id="UP001175271"/>
    </source>
</evidence>
<feature type="region of interest" description="Disordered" evidence="1">
    <location>
        <begin position="81"/>
        <end position="113"/>
    </location>
</feature>
<evidence type="ECO:0000256" key="1">
    <source>
        <dbReference type="SAM" id="MobiDB-lite"/>
    </source>
</evidence>
<name>A0AA39IN62_9BILA</name>
<accession>A0AA39IN62</accession>
<feature type="signal peptide" evidence="2">
    <location>
        <begin position="1"/>
        <end position="18"/>
    </location>
</feature>
<protein>
    <submittedName>
        <fullName evidence="3">Uncharacterized protein</fullName>
    </submittedName>
</protein>
<keyword evidence="4" id="KW-1185">Reference proteome</keyword>
<feature type="compositionally biased region" description="Low complexity" evidence="1">
    <location>
        <begin position="81"/>
        <end position="93"/>
    </location>
</feature>
<sequence length="295" mass="32945">MRIHLFLFTSLLADFSVPQQEHPQDSVNIHIRNIHLSRSTTFEWSHPDFDKNNAEALRYAVRLHNTYSAELAAIAAAFEPQSPTAPTDSTASTVLTPQPPQVVSVDTPKRTKPTPAARHVYAQGQAPSKPTLTVTITATSGQRSVQMVSSPEPSLTQPHAQGVHRSPEDWMREIDSLVTQCAKAAMKLANTRKAKKRIDESLRRTHVKCGFCDDPRPHYSDSCQIYATPKHGSTEQWSGTSAHFVQITRQEHAIPRGRHDITVMISTECITRRYVPFPQRTCKNHNGSWDSIAAP</sequence>
<dbReference type="EMBL" id="JAUCMV010000001">
    <property type="protein sequence ID" value="KAK0427402.1"/>
    <property type="molecule type" value="Genomic_DNA"/>
</dbReference>
<organism evidence="3 4">
    <name type="scientific">Steinernema hermaphroditum</name>
    <dbReference type="NCBI Taxonomy" id="289476"/>
    <lineage>
        <taxon>Eukaryota</taxon>
        <taxon>Metazoa</taxon>
        <taxon>Ecdysozoa</taxon>
        <taxon>Nematoda</taxon>
        <taxon>Chromadorea</taxon>
        <taxon>Rhabditida</taxon>
        <taxon>Tylenchina</taxon>
        <taxon>Panagrolaimomorpha</taxon>
        <taxon>Strongyloidoidea</taxon>
        <taxon>Steinernematidae</taxon>
        <taxon>Steinernema</taxon>
    </lineage>
</organism>
<evidence type="ECO:0000256" key="2">
    <source>
        <dbReference type="SAM" id="SignalP"/>
    </source>
</evidence>
<reference evidence="3" key="1">
    <citation type="submission" date="2023-06" db="EMBL/GenBank/DDBJ databases">
        <title>Genomic analysis of the entomopathogenic nematode Steinernema hermaphroditum.</title>
        <authorList>
            <person name="Schwarz E.M."/>
            <person name="Heppert J.K."/>
            <person name="Baniya A."/>
            <person name="Schwartz H.T."/>
            <person name="Tan C.-H."/>
            <person name="Antoshechkin I."/>
            <person name="Sternberg P.W."/>
            <person name="Goodrich-Blair H."/>
            <person name="Dillman A.R."/>
        </authorList>
    </citation>
    <scope>NUCLEOTIDE SEQUENCE</scope>
    <source>
        <strain evidence="3">PS9179</strain>
        <tissue evidence="3">Whole animal</tissue>
    </source>
</reference>
<evidence type="ECO:0000313" key="3">
    <source>
        <dbReference type="EMBL" id="KAK0427402.1"/>
    </source>
</evidence>
<proteinExistence type="predicted"/>
<gene>
    <name evidence="3" type="ORF">QR680_010211</name>
</gene>
<comment type="caution">
    <text evidence="3">The sequence shown here is derived from an EMBL/GenBank/DDBJ whole genome shotgun (WGS) entry which is preliminary data.</text>
</comment>
<keyword evidence="2" id="KW-0732">Signal</keyword>